<dbReference type="EMBL" id="KK664677">
    <property type="protein sequence ID" value="KFQ10487.1"/>
    <property type="molecule type" value="Genomic_DNA"/>
</dbReference>
<feature type="non-terminal residue" evidence="1">
    <location>
        <position position="52"/>
    </location>
</feature>
<dbReference type="Proteomes" id="UP000054379">
    <property type="component" value="Unassembled WGS sequence"/>
</dbReference>
<organism evidence="1 2">
    <name type="scientific">Haliaeetus albicilla</name>
    <name type="common">White-tailed sea-eagle</name>
    <name type="synonym">Falco albicilla</name>
    <dbReference type="NCBI Taxonomy" id="8969"/>
    <lineage>
        <taxon>Eukaryota</taxon>
        <taxon>Metazoa</taxon>
        <taxon>Chordata</taxon>
        <taxon>Craniata</taxon>
        <taxon>Vertebrata</taxon>
        <taxon>Euteleostomi</taxon>
        <taxon>Archelosauria</taxon>
        <taxon>Archosauria</taxon>
        <taxon>Dinosauria</taxon>
        <taxon>Saurischia</taxon>
        <taxon>Theropoda</taxon>
        <taxon>Coelurosauria</taxon>
        <taxon>Aves</taxon>
        <taxon>Neognathae</taxon>
        <taxon>Neoaves</taxon>
        <taxon>Telluraves</taxon>
        <taxon>Accipitrimorphae</taxon>
        <taxon>Accipitriformes</taxon>
        <taxon>Accipitridae</taxon>
        <taxon>Accipitrinae</taxon>
        <taxon>Haliaeetus</taxon>
    </lineage>
</organism>
<proteinExistence type="predicted"/>
<name>A0A091PRG0_HALAL</name>
<gene>
    <name evidence="1" type="ORF">N329_11475</name>
</gene>
<sequence length="52" mass="6110">KLHQGKFRLNIRKRFLIERVVGHWNRLPGEVVTAPSLSEFKEHLDDAFSHTV</sequence>
<accession>A0A091PRG0</accession>
<dbReference type="AlphaFoldDB" id="A0A091PRG0"/>
<evidence type="ECO:0000313" key="1">
    <source>
        <dbReference type="EMBL" id="KFQ10487.1"/>
    </source>
</evidence>
<feature type="non-terminal residue" evidence="1">
    <location>
        <position position="1"/>
    </location>
</feature>
<evidence type="ECO:0000313" key="2">
    <source>
        <dbReference type="Proteomes" id="UP000054379"/>
    </source>
</evidence>
<evidence type="ECO:0008006" key="3">
    <source>
        <dbReference type="Google" id="ProtNLM"/>
    </source>
</evidence>
<protein>
    <recommendedName>
        <fullName evidence="3">Nidogen G2 beta-barrel domain-containing protein</fullName>
    </recommendedName>
</protein>
<reference evidence="1 2" key="1">
    <citation type="submission" date="2014-04" db="EMBL/GenBank/DDBJ databases">
        <title>Genome evolution of avian class.</title>
        <authorList>
            <person name="Zhang G."/>
            <person name="Li C."/>
        </authorList>
    </citation>
    <scope>NUCLEOTIDE SEQUENCE [LARGE SCALE GENOMIC DNA]</scope>
    <source>
        <strain evidence="1">BGI_N329</strain>
    </source>
</reference>